<dbReference type="AlphaFoldDB" id="A0A139LQN1"/>
<reference evidence="4 5" key="1">
    <citation type="submission" date="2016-02" db="EMBL/GenBank/DDBJ databases">
        <authorList>
            <person name="Wen L."/>
            <person name="He K."/>
            <person name="Yang H."/>
        </authorList>
    </citation>
    <scope>NUCLEOTIDE SEQUENCE [LARGE SCALE GENOMIC DNA]</scope>
    <source>
        <strain evidence="4 5">KLE1704</strain>
    </source>
</reference>
<name>A0A139LQN1_9BACE</name>
<dbReference type="InterPro" id="IPR058591">
    <property type="entry name" value="Gtf3_N"/>
</dbReference>
<accession>A0A139LQN1</accession>
<feature type="domain" description="Glucosyltransferase 3-like C-terminal" evidence="3">
    <location>
        <begin position="171"/>
        <end position="338"/>
    </location>
</feature>
<evidence type="ECO:0000313" key="4">
    <source>
        <dbReference type="EMBL" id="KXT53749.1"/>
    </source>
</evidence>
<dbReference type="Gene3D" id="3.40.50.2000">
    <property type="entry name" value="Glycogen Phosphorylase B"/>
    <property type="match status" value="2"/>
</dbReference>
<gene>
    <name evidence="4" type="ORF">HMPREF2531_01272</name>
</gene>
<comment type="caution">
    <text evidence="4">The sequence shown here is derived from an EMBL/GenBank/DDBJ whole genome shotgun (WGS) entry which is preliminary data.</text>
</comment>
<dbReference type="InterPro" id="IPR058592">
    <property type="entry name" value="Gtf3_C"/>
</dbReference>
<keyword evidence="1" id="KW-0808">Transferase</keyword>
<evidence type="ECO:0000259" key="2">
    <source>
        <dbReference type="Pfam" id="PF26334"/>
    </source>
</evidence>
<sequence length="345" mass="39306">MTQYYLSKNYNVLNNAGNKAKTDIEEILSKLGYKNAGLPQTTYSNKIAGFLITLAGVLKVLFTISANNVVVVQYPFKKYYSFVCNIIHLKRGKVITIIHDLGTFRSKKLTAEQEIKRLNHSDVLIVHNDKMEIWLKEQGYTKPMVCLEIFDYLSPSVNNNTQEPNQKPIKVIYAGALTYKKNRYLYSLNDVMSKWQFELYGGGFEEAKIEDKTLFKFKGFVPSDQLIEQVSAHFGLIWEGDSIHTCSGDFGIYLRVNNPHKVSLYIRCNLPIIIWKEAALASFVAENRIGVCIDSLEELDSILSSISAESYNEMVRNIKEINKKIASGYYCKRAVENAESLLQLT</sequence>
<evidence type="ECO:0000256" key="1">
    <source>
        <dbReference type="ARBA" id="ARBA00022679"/>
    </source>
</evidence>
<dbReference type="RefSeq" id="WP_061434767.1">
    <property type="nucleotide sequence ID" value="NZ_KQ968682.1"/>
</dbReference>
<dbReference type="PATRIC" id="fig|329854.7.peg.1286"/>
<dbReference type="EMBL" id="LTDF01000051">
    <property type="protein sequence ID" value="KXT53749.1"/>
    <property type="molecule type" value="Genomic_DNA"/>
</dbReference>
<evidence type="ECO:0000313" key="5">
    <source>
        <dbReference type="Proteomes" id="UP000070319"/>
    </source>
</evidence>
<feature type="domain" description="Glucosyltransferase 3-like N-terminal" evidence="2">
    <location>
        <begin position="4"/>
        <end position="149"/>
    </location>
</feature>
<dbReference type="Pfam" id="PF26334">
    <property type="entry name" value="Gtf3_N"/>
    <property type="match status" value="1"/>
</dbReference>
<dbReference type="Proteomes" id="UP000070319">
    <property type="component" value="Unassembled WGS sequence"/>
</dbReference>
<proteinExistence type="predicted"/>
<evidence type="ECO:0008006" key="6">
    <source>
        <dbReference type="Google" id="ProtNLM"/>
    </source>
</evidence>
<dbReference type="SUPFAM" id="SSF53756">
    <property type="entry name" value="UDP-Glycosyltransferase/glycogen phosphorylase"/>
    <property type="match status" value="1"/>
</dbReference>
<organism evidence="4">
    <name type="scientific">Bacteroides intestinalis</name>
    <dbReference type="NCBI Taxonomy" id="329854"/>
    <lineage>
        <taxon>Bacteria</taxon>
        <taxon>Pseudomonadati</taxon>
        <taxon>Bacteroidota</taxon>
        <taxon>Bacteroidia</taxon>
        <taxon>Bacteroidales</taxon>
        <taxon>Bacteroidaceae</taxon>
        <taxon>Bacteroides</taxon>
    </lineage>
</organism>
<evidence type="ECO:0000259" key="3">
    <source>
        <dbReference type="Pfam" id="PF26337"/>
    </source>
</evidence>
<protein>
    <recommendedName>
        <fullName evidence="6">Galactofuranosyltransferase</fullName>
    </recommendedName>
</protein>
<dbReference type="Pfam" id="PF26337">
    <property type="entry name" value="Gtf3_C"/>
    <property type="match status" value="1"/>
</dbReference>
<dbReference type="PIRSF" id="PIRSF007023">
    <property type="entry name" value="UDP-Galf_transf"/>
    <property type="match status" value="1"/>
</dbReference>